<evidence type="ECO:0000256" key="6">
    <source>
        <dbReference type="SAM" id="MobiDB-lite"/>
    </source>
</evidence>
<dbReference type="PANTHER" id="PTHR47171">
    <property type="entry name" value="FARA-RELATED"/>
    <property type="match status" value="1"/>
</dbReference>
<evidence type="ECO:0000313" key="9">
    <source>
        <dbReference type="Proteomes" id="UP000761534"/>
    </source>
</evidence>
<evidence type="ECO:0000259" key="7">
    <source>
        <dbReference type="SMART" id="SM00906"/>
    </source>
</evidence>
<sequence>MQGRDVPYPTAENRNTQTRKAATTNEDIEVACARPQVEEVTEDNSRMRDLFEEQDHEQQLQLTPVENGQLPSIMSPSGRTSTVYRESQDNADLLLSLIRSEAELQEKENGPAVDKDTLIFVGESSPLSFLERRLQESGHVSMSRLSHPLKESFEKSSVSTSSSVDSVASSLSQDSLRELLAAYFSVIRPFYPVISRQWFSDRYFRDDIPPLLLSAMCFAACYHCSIPTNFQTGYASREKAKEVFYLEAKRLFDEDQEEDILVVLQSVILLSFYGGKTRRVWNSRTWLGVAITLAEEMGIHRSTSRLKMDESDKCHLKVIWWTIVFRDFFTSINYRRPPKTHDPTLIRMLTIKEFLWDKDPSDPIFGQRDMTTCHFLVEYAKLNMLMSKVIQTRHSAYSDVRQSTLEQLYNELTEWLQNLPECLDWKVNRNNDAALYTCMGFHHMTMLIYRPRSTDPDFIDNKRAVQSASEIATIVGNFGIQGTHWIPQDMYQIITTAVAILLNEVQKNDSSVAKLQLQICFMTLNQAKENWDHAPWIVKFFEHMQKKQPDQTISPEFCAEELDFLDFPIEDL</sequence>
<organism evidence="8 9">
    <name type="scientific">Trichomonascus ciferrii</name>
    <dbReference type="NCBI Taxonomy" id="44093"/>
    <lineage>
        <taxon>Eukaryota</taxon>
        <taxon>Fungi</taxon>
        <taxon>Dikarya</taxon>
        <taxon>Ascomycota</taxon>
        <taxon>Saccharomycotina</taxon>
        <taxon>Dipodascomycetes</taxon>
        <taxon>Dipodascales</taxon>
        <taxon>Trichomonascaceae</taxon>
        <taxon>Trichomonascus</taxon>
        <taxon>Trichomonascus ciferrii complex</taxon>
    </lineage>
</organism>
<dbReference type="AlphaFoldDB" id="A0A642VAQ1"/>
<dbReference type="InterPro" id="IPR052073">
    <property type="entry name" value="Amide_Lactam_Regulators"/>
</dbReference>
<dbReference type="Pfam" id="PF04082">
    <property type="entry name" value="Fungal_trans"/>
    <property type="match status" value="1"/>
</dbReference>
<gene>
    <name evidence="8" type="ORF">TRICI_000885</name>
</gene>
<keyword evidence="1" id="KW-0862">Zinc</keyword>
<dbReference type="PANTHER" id="PTHR47171:SF1">
    <property type="entry name" value="ZN(II)2CYS6 TRANSCRIPTION FACTOR (EUROFUNG)"/>
    <property type="match status" value="1"/>
</dbReference>
<evidence type="ECO:0000256" key="3">
    <source>
        <dbReference type="ARBA" id="ARBA00023125"/>
    </source>
</evidence>
<keyword evidence="3" id="KW-0238">DNA-binding</keyword>
<keyword evidence="2" id="KW-0805">Transcription regulation</keyword>
<keyword evidence="4" id="KW-0804">Transcription</keyword>
<dbReference type="InterPro" id="IPR007219">
    <property type="entry name" value="XnlR_reg_dom"/>
</dbReference>
<proteinExistence type="predicted"/>
<evidence type="ECO:0000256" key="5">
    <source>
        <dbReference type="ARBA" id="ARBA00023242"/>
    </source>
</evidence>
<keyword evidence="5" id="KW-0539">Nucleus</keyword>
<feature type="region of interest" description="Disordered" evidence="6">
    <location>
        <begin position="1"/>
        <end position="27"/>
    </location>
</feature>
<dbReference type="Proteomes" id="UP000761534">
    <property type="component" value="Unassembled WGS sequence"/>
</dbReference>
<dbReference type="OrthoDB" id="5121955at2759"/>
<feature type="compositionally biased region" description="Polar residues" evidence="6">
    <location>
        <begin position="12"/>
        <end position="25"/>
    </location>
</feature>
<dbReference type="GO" id="GO:0003677">
    <property type="term" value="F:DNA binding"/>
    <property type="evidence" value="ECO:0007669"/>
    <property type="project" value="UniProtKB-KW"/>
</dbReference>
<protein>
    <recommendedName>
        <fullName evidence="7">Xylanolytic transcriptional activator regulatory domain-containing protein</fullName>
    </recommendedName>
</protein>
<dbReference type="VEuPathDB" id="FungiDB:TRICI_000885"/>
<feature type="domain" description="Xylanolytic transcriptional activator regulatory" evidence="7">
    <location>
        <begin position="283"/>
        <end position="354"/>
    </location>
</feature>
<dbReference type="GO" id="GO:0008270">
    <property type="term" value="F:zinc ion binding"/>
    <property type="evidence" value="ECO:0007669"/>
    <property type="project" value="InterPro"/>
</dbReference>
<evidence type="ECO:0000256" key="1">
    <source>
        <dbReference type="ARBA" id="ARBA00022833"/>
    </source>
</evidence>
<reference evidence="8" key="1">
    <citation type="journal article" date="2019" name="G3 (Bethesda)">
        <title>Genome Assemblies of Two Rare Opportunistic Yeast Pathogens: Diutina rugosa (syn. Candida rugosa) and Trichomonascus ciferrii (syn. Candida ciferrii).</title>
        <authorList>
            <person name="Mixao V."/>
            <person name="Saus E."/>
            <person name="Hansen A.P."/>
            <person name="Lass-Florl C."/>
            <person name="Gabaldon T."/>
        </authorList>
    </citation>
    <scope>NUCLEOTIDE SEQUENCE</scope>
    <source>
        <strain evidence="8">CBS 4856</strain>
    </source>
</reference>
<dbReference type="EMBL" id="SWFS01000077">
    <property type="protein sequence ID" value="KAA8916918.1"/>
    <property type="molecule type" value="Genomic_DNA"/>
</dbReference>
<evidence type="ECO:0000256" key="4">
    <source>
        <dbReference type="ARBA" id="ARBA00023163"/>
    </source>
</evidence>
<dbReference type="GO" id="GO:0006351">
    <property type="term" value="P:DNA-templated transcription"/>
    <property type="evidence" value="ECO:0007669"/>
    <property type="project" value="InterPro"/>
</dbReference>
<evidence type="ECO:0000313" key="8">
    <source>
        <dbReference type="EMBL" id="KAA8916918.1"/>
    </source>
</evidence>
<accession>A0A642VAQ1</accession>
<evidence type="ECO:0000256" key="2">
    <source>
        <dbReference type="ARBA" id="ARBA00023015"/>
    </source>
</evidence>
<comment type="caution">
    <text evidence="8">The sequence shown here is derived from an EMBL/GenBank/DDBJ whole genome shotgun (WGS) entry which is preliminary data.</text>
</comment>
<name>A0A642VAQ1_9ASCO</name>
<keyword evidence="9" id="KW-1185">Reference proteome</keyword>
<dbReference type="CDD" id="cd12148">
    <property type="entry name" value="fungal_TF_MHR"/>
    <property type="match status" value="1"/>
</dbReference>
<dbReference type="SMART" id="SM00906">
    <property type="entry name" value="Fungal_trans"/>
    <property type="match status" value="1"/>
</dbReference>